<dbReference type="Proteomes" id="UP000188613">
    <property type="component" value="Unassembled WGS sequence"/>
</dbReference>
<dbReference type="EMBL" id="MSFI01000031">
    <property type="protein sequence ID" value="OMP65716.1"/>
    <property type="molecule type" value="Genomic_DNA"/>
</dbReference>
<feature type="transmembrane region" description="Helical" evidence="7">
    <location>
        <begin position="344"/>
        <end position="372"/>
    </location>
</feature>
<feature type="compositionally biased region" description="Basic and acidic residues" evidence="6">
    <location>
        <begin position="392"/>
        <end position="415"/>
    </location>
</feature>
<evidence type="ECO:0000256" key="5">
    <source>
        <dbReference type="ARBA" id="ARBA00023136"/>
    </source>
</evidence>
<evidence type="ECO:0000256" key="3">
    <source>
        <dbReference type="ARBA" id="ARBA00022692"/>
    </source>
</evidence>
<keyword evidence="4 7" id="KW-1133">Transmembrane helix</keyword>
<dbReference type="AlphaFoldDB" id="A0A1V2A404"/>
<dbReference type="InterPro" id="IPR011701">
    <property type="entry name" value="MFS"/>
</dbReference>
<evidence type="ECO:0000256" key="1">
    <source>
        <dbReference type="ARBA" id="ARBA00004651"/>
    </source>
</evidence>
<dbReference type="Pfam" id="PF07690">
    <property type="entry name" value="MFS_1"/>
    <property type="match status" value="1"/>
</dbReference>
<feature type="transmembrane region" description="Helical" evidence="7">
    <location>
        <begin position="207"/>
        <end position="227"/>
    </location>
</feature>
<dbReference type="PANTHER" id="PTHR23526">
    <property type="entry name" value="INTEGRAL MEMBRANE TRANSPORT PROTEIN-RELATED"/>
    <property type="match status" value="1"/>
</dbReference>
<protein>
    <submittedName>
        <fullName evidence="9">MFS transporter</fullName>
    </submittedName>
</protein>
<feature type="domain" description="Major facilitator superfamily (MFS) profile" evidence="8">
    <location>
        <begin position="1"/>
        <end position="381"/>
    </location>
</feature>
<keyword evidence="10" id="KW-1185">Reference proteome</keyword>
<evidence type="ECO:0000256" key="2">
    <source>
        <dbReference type="ARBA" id="ARBA00022448"/>
    </source>
</evidence>
<reference evidence="9 10" key="1">
    <citation type="submission" date="2016-12" db="EMBL/GenBank/DDBJ databases">
        <title>Domibacillus sp. SAB 38T whole genome sequencing.</title>
        <authorList>
            <person name="Verma A."/>
            <person name="Ojha A.K."/>
            <person name="Krishnamurthi S."/>
        </authorList>
    </citation>
    <scope>NUCLEOTIDE SEQUENCE [LARGE SCALE GENOMIC DNA]</scope>
    <source>
        <strain evidence="9 10">SAB 38</strain>
    </source>
</reference>
<organism evidence="9 10">
    <name type="scientific">Domibacillus epiphyticus</name>
    <dbReference type="NCBI Taxonomy" id="1714355"/>
    <lineage>
        <taxon>Bacteria</taxon>
        <taxon>Bacillati</taxon>
        <taxon>Bacillota</taxon>
        <taxon>Bacilli</taxon>
        <taxon>Bacillales</taxon>
        <taxon>Bacillaceae</taxon>
        <taxon>Domibacillus</taxon>
    </lineage>
</organism>
<keyword evidence="2" id="KW-0813">Transport</keyword>
<feature type="transmembrane region" description="Helical" evidence="7">
    <location>
        <begin position="239"/>
        <end position="257"/>
    </location>
</feature>
<dbReference type="OrthoDB" id="4822895at2"/>
<keyword evidence="3 7" id="KW-0812">Transmembrane</keyword>
<dbReference type="InterPro" id="IPR052528">
    <property type="entry name" value="Sugar_transport-like"/>
</dbReference>
<feature type="transmembrane region" description="Helical" evidence="7">
    <location>
        <begin position="32"/>
        <end position="56"/>
    </location>
</feature>
<proteinExistence type="predicted"/>
<dbReference type="SUPFAM" id="SSF103473">
    <property type="entry name" value="MFS general substrate transporter"/>
    <property type="match status" value="1"/>
</dbReference>
<comment type="subcellular location">
    <subcellularLocation>
        <location evidence="1">Cell membrane</location>
        <topology evidence="1">Multi-pass membrane protein</topology>
    </subcellularLocation>
</comment>
<feature type="region of interest" description="Disordered" evidence="6">
    <location>
        <begin position="383"/>
        <end position="415"/>
    </location>
</feature>
<gene>
    <name evidence="9" type="ORF">BTO28_15735</name>
</gene>
<dbReference type="STRING" id="1714355.BTO28_15735"/>
<feature type="transmembrane region" description="Helical" evidence="7">
    <location>
        <begin position="154"/>
        <end position="173"/>
    </location>
</feature>
<dbReference type="GO" id="GO:0022857">
    <property type="term" value="F:transmembrane transporter activity"/>
    <property type="evidence" value="ECO:0007669"/>
    <property type="project" value="InterPro"/>
</dbReference>
<keyword evidence="5 7" id="KW-0472">Membrane</keyword>
<dbReference type="InterPro" id="IPR036259">
    <property type="entry name" value="MFS_trans_sf"/>
</dbReference>
<evidence type="ECO:0000259" key="8">
    <source>
        <dbReference type="PROSITE" id="PS50850"/>
    </source>
</evidence>
<dbReference type="GO" id="GO:0005886">
    <property type="term" value="C:plasma membrane"/>
    <property type="evidence" value="ECO:0007669"/>
    <property type="project" value="UniProtKB-SubCell"/>
</dbReference>
<evidence type="ECO:0000313" key="9">
    <source>
        <dbReference type="EMBL" id="OMP65716.1"/>
    </source>
</evidence>
<feature type="transmembrane region" description="Helical" evidence="7">
    <location>
        <begin position="269"/>
        <end position="302"/>
    </location>
</feature>
<dbReference type="Gene3D" id="1.20.1250.20">
    <property type="entry name" value="MFS general substrate transporter like domains"/>
    <property type="match status" value="1"/>
</dbReference>
<dbReference type="PANTHER" id="PTHR23526:SF4">
    <property type="entry name" value="INTEGRAL MEMBRANE TRANSPORT PROTEIN"/>
    <property type="match status" value="1"/>
</dbReference>
<dbReference type="InterPro" id="IPR020846">
    <property type="entry name" value="MFS_dom"/>
</dbReference>
<dbReference type="PROSITE" id="PS50850">
    <property type="entry name" value="MFS"/>
    <property type="match status" value="1"/>
</dbReference>
<evidence type="ECO:0000256" key="6">
    <source>
        <dbReference type="SAM" id="MobiDB-lite"/>
    </source>
</evidence>
<feature type="transmembrane region" description="Helical" evidence="7">
    <location>
        <begin position="68"/>
        <end position="86"/>
    </location>
</feature>
<name>A0A1V2A404_9BACI</name>
<accession>A0A1V2A404</accession>
<evidence type="ECO:0000256" key="7">
    <source>
        <dbReference type="SAM" id="Phobius"/>
    </source>
</evidence>
<sequence length="415" mass="45155">MVLTYFLVIQTLYSIAVQGTRPIVSLFADSQGASVATIGFLVSAYAFFPMLLAVKAGKWLDVYGARHMCLLGSIGMLVSIVGPMLFPFVWTLFFSQLLMGFCQICVLVSLQKTVGNLPGNRDNLITMFSLTGSIGELIGPMASGFGYEYMGFRFTFAMAAICVLFPLLSCMIVPKDFWKSAAASQMKKRMDTSSSWNMLKHSNLRKALIISGLVLYSKDLFVAYFPILGTQAGMNASDIGLVLSLVAASSIVVRIIQFRLVQMFGRGEILTATLVISGISFICIQLTSIPIVFGIIALFLGIGLGLGQPLSLTYAMNVSPLDKQGEVLGMRLTFNRFSQFVSPFFFGAVGRAAGVSAIFWSSGIVLLLGAYFTRMRKMEAESVHATGSQGQHSEELPALEKEINDSTPKKTNEIH</sequence>
<evidence type="ECO:0000256" key="4">
    <source>
        <dbReference type="ARBA" id="ARBA00022989"/>
    </source>
</evidence>
<evidence type="ECO:0000313" key="10">
    <source>
        <dbReference type="Proteomes" id="UP000188613"/>
    </source>
</evidence>
<dbReference type="RefSeq" id="WP_076768035.1">
    <property type="nucleotide sequence ID" value="NZ_MSFI01000031.1"/>
</dbReference>
<comment type="caution">
    <text evidence="9">The sequence shown here is derived from an EMBL/GenBank/DDBJ whole genome shotgun (WGS) entry which is preliminary data.</text>
</comment>